<feature type="compositionally biased region" description="Acidic residues" evidence="1">
    <location>
        <begin position="681"/>
        <end position="694"/>
    </location>
</feature>
<sequence>MNQVPEPKPFYHQHHSSKKKNKNQNQQELSQARLPNHLTRKTTITSRTRAKRKSTSSTTKQQTLSFKQQHPLGINIQTQCSPLTYQRIHPKEKIQQLNRAHGGWIEDHISSDHANPVENNLSSPTYCNTSPTPEASTSFMDEYPMEELSETEDEDTASHHPGQSRAPSRHERKPEKVILCPESLDRQKYPSRSQEDSHPDIRAGHKRLQKAVASQDGPVAQAQESFSSESQTDQRSHSCALFFFQDHDQPNSPVEQSQEDHEKRRQNQVGSPTAHILCPDSLDNQLLAPESLPLINNQEEESYLAPSLPDNDRTQSCALFYDHLYPPDEADHEPLTTREEELTRNTRIDPKNPPEILCPSSLQSQLPRSHNIAPQPMDRQLSPHPETLPTVFPESLLLETQDRSFSCALFFHEDEIEETCLDHNQNSETRGSQDTKEAGKKRIVLAEESQELLPGPPTLGRVQNNHSNITSRDSEERGKEKIVLAEESQEMSPGPSVSGHRSLAPPTPISARRATRPSFSAFSASGFVPSSSSSSSLTRNPKRKSPNPPSSTSVATDGSQKKKKKKGKKSIDPFDSHVRPAWTANEQDKVPKLHPPTLRQIGLAEFLVPLTPSVNNNNNKNNNNSNAGGIKENSQKDRAPVSRPLPLEFTRFINVARASNRHQCGSEKSQIGKGKEKATVEVEEDEIIGSDDEINFDHKNADKSNNKEEEEEEDSSSRSSSPSVHMIPDSQPTSVLVPSSPPLPSAALDSDHTINREDIDEEDERGRAQVVMGFRERIRLAREREDLCRWALDGQADRPSQLHHPLHHGLHLGSASDRSSGDLRPRNQLDPKGNPNQEPARHKSPDQEAQPDHPKHPLESGPTGPSSGLDPDQMCGRLDVPDQGRLMTTGTGCSLSVSAPSFDPDLLSVHPPPRHLTPSSSSSSAPATSLLMIGPDKPAVAAHAPAGHPTVPDNIHRFVDVDRLLDLLVKPLPPPSSSLTGPSTPLLLPHHPLGGPSGAEHQAPPPPSSSSVEVLKLEPSELDLDRFVARYKLHLRDSLLPNYHPTSSTTMTTGTAGNQAGLDLALVFANLQSVDPHQTPLFHTDSLQILSAKLLSLL</sequence>
<feature type="compositionally biased region" description="Low complexity" evidence="1">
    <location>
        <begin position="615"/>
        <end position="626"/>
    </location>
</feature>
<accession>E3K4H4</accession>
<dbReference type="RefSeq" id="XP_003323579.1">
    <property type="nucleotide sequence ID" value="XM_003323531.1"/>
</dbReference>
<feature type="region of interest" description="Disordered" evidence="1">
    <location>
        <begin position="449"/>
        <end position="594"/>
    </location>
</feature>
<feature type="region of interest" description="Disordered" evidence="1">
    <location>
        <begin position="247"/>
        <end position="275"/>
    </location>
</feature>
<dbReference type="AlphaFoldDB" id="E3K4H4"/>
<feature type="region of interest" description="Disordered" evidence="1">
    <location>
        <begin position="328"/>
        <end position="355"/>
    </location>
</feature>
<reference key="1">
    <citation type="submission" date="2007-01" db="EMBL/GenBank/DDBJ databases">
        <title>The Genome Sequence of Puccinia graminis f. sp. tritici Strain CRL 75-36-700-3.</title>
        <authorList>
            <consortium name="The Broad Institute Genome Sequencing Platform"/>
            <person name="Birren B."/>
            <person name="Lander E."/>
            <person name="Galagan J."/>
            <person name="Nusbaum C."/>
            <person name="Devon K."/>
            <person name="Cuomo C."/>
            <person name="Jaffe D."/>
            <person name="Butler J."/>
            <person name="Alvarez P."/>
            <person name="Gnerre S."/>
            <person name="Grabherr M."/>
            <person name="Mauceli E."/>
            <person name="Brockman W."/>
            <person name="Young S."/>
            <person name="LaButti K."/>
            <person name="Sykes S."/>
            <person name="DeCaprio D."/>
            <person name="Crawford M."/>
            <person name="Koehrsen M."/>
            <person name="Engels R."/>
            <person name="Montgomery P."/>
            <person name="Pearson M."/>
            <person name="Howarth C."/>
            <person name="Larson L."/>
            <person name="White J."/>
            <person name="Zeng Q."/>
            <person name="Kodira C."/>
            <person name="Yandava C."/>
            <person name="Alvarado L."/>
            <person name="O'Leary S."/>
            <person name="Szabo L."/>
            <person name="Dean R."/>
            <person name="Schein J."/>
        </authorList>
    </citation>
    <scope>NUCLEOTIDE SEQUENCE</scope>
    <source>
        <strain>CRL 75-36-700-3</strain>
    </source>
</reference>
<feature type="compositionally biased region" description="Low complexity" evidence="1">
    <location>
        <begin position="517"/>
        <end position="539"/>
    </location>
</feature>
<feature type="compositionally biased region" description="Basic and acidic residues" evidence="1">
    <location>
        <begin position="183"/>
        <end position="203"/>
    </location>
</feature>
<dbReference type="KEGG" id="pgr:PGTG_05481"/>
<feature type="region of interest" description="Disordered" evidence="1">
    <location>
        <begin position="904"/>
        <end position="928"/>
    </location>
</feature>
<feature type="compositionally biased region" description="Basic and acidic residues" evidence="1">
    <location>
        <begin position="332"/>
        <end position="352"/>
    </location>
</feature>
<feature type="compositionally biased region" description="Basic and acidic residues" evidence="1">
    <location>
        <begin position="472"/>
        <end position="484"/>
    </location>
</feature>
<feature type="region of interest" description="Disordered" evidence="1">
    <location>
        <begin position="612"/>
        <end position="643"/>
    </location>
</feature>
<feature type="compositionally biased region" description="Basic and acidic residues" evidence="1">
    <location>
        <begin position="695"/>
        <end position="707"/>
    </location>
</feature>
<evidence type="ECO:0000256" key="1">
    <source>
        <dbReference type="SAM" id="MobiDB-lite"/>
    </source>
</evidence>
<protein>
    <submittedName>
        <fullName evidence="2">Uncharacterized protein</fullName>
    </submittedName>
</protein>
<dbReference type="InParanoid" id="E3K4H4"/>
<feature type="compositionally biased region" description="Basic and acidic residues" evidence="1">
    <location>
        <begin position="569"/>
        <end position="578"/>
    </location>
</feature>
<name>E3K4H4_PUCGT</name>
<dbReference type="EMBL" id="DS178272">
    <property type="protein sequence ID" value="EFP79160.1"/>
    <property type="molecule type" value="Genomic_DNA"/>
</dbReference>
<feature type="compositionally biased region" description="Polar residues" evidence="1">
    <location>
        <begin position="117"/>
        <end position="139"/>
    </location>
</feature>
<dbReference type="OrthoDB" id="2507854at2759"/>
<feature type="region of interest" description="Disordered" evidence="1">
    <location>
        <begin position="975"/>
        <end position="1012"/>
    </location>
</feature>
<evidence type="ECO:0000313" key="3">
    <source>
        <dbReference type="Proteomes" id="UP000008783"/>
    </source>
</evidence>
<feature type="compositionally biased region" description="Basic residues" evidence="1">
    <location>
        <begin position="11"/>
        <end position="22"/>
    </location>
</feature>
<dbReference type="GeneID" id="10530983"/>
<organism evidence="2 3">
    <name type="scientific">Puccinia graminis f. sp. tritici (strain CRL 75-36-700-3 / race SCCL)</name>
    <name type="common">Black stem rust fungus</name>
    <dbReference type="NCBI Taxonomy" id="418459"/>
    <lineage>
        <taxon>Eukaryota</taxon>
        <taxon>Fungi</taxon>
        <taxon>Dikarya</taxon>
        <taxon>Basidiomycota</taxon>
        <taxon>Pucciniomycotina</taxon>
        <taxon>Pucciniomycetes</taxon>
        <taxon>Pucciniales</taxon>
        <taxon>Pucciniaceae</taxon>
        <taxon>Puccinia</taxon>
    </lineage>
</organism>
<feature type="compositionally biased region" description="Low complexity" evidence="1">
    <location>
        <begin position="55"/>
        <end position="69"/>
    </location>
</feature>
<evidence type="ECO:0000313" key="2">
    <source>
        <dbReference type="EMBL" id="EFP79160.1"/>
    </source>
</evidence>
<dbReference type="VEuPathDB" id="FungiDB:PGTG_05481"/>
<feature type="compositionally biased region" description="Low complexity" evidence="1">
    <location>
        <begin position="977"/>
        <end position="994"/>
    </location>
</feature>
<feature type="compositionally biased region" description="Polar residues" evidence="1">
    <location>
        <begin position="461"/>
        <end position="471"/>
    </location>
</feature>
<feature type="region of interest" description="Disordered" evidence="1">
    <location>
        <begin position="108"/>
        <end position="232"/>
    </location>
</feature>
<reference evidence="3" key="2">
    <citation type="journal article" date="2011" name="Proc. Natl. Acad. Sci. U.S.A.">
        <title>Obligate biotrophy features unraveled by the genomic analysis of rust fungi.</title>
        <authorList>
            <person name="Duplessis S."/>
            <person name="Cuomo C.A."/>
            <person name="Lin Y.-C."/>
            <person name="Aerts A."/>
            <person name="Tisserant E."/>
            <person name="Veneault-Fourrey C."/>
            <person name="Joly D.L."/>
            <person name="Hacquard S."/>
            <person name="Amselem J."/>
            <person name="Cantarel B.L."/>
            <person name="Chiu R."/>
            <person name="Coutinho P.M."/>
            <person name="Feau N."/>
            <person name="Field M."/>
            <person name="Frey P."/>
            <person name="Gelhaye E."/>
            <person name="Goldberg J."/>
            <person name="Grabherr M.G."/>
            <person name="Kodira C.D."/>
            <person name="Kohler A."/>
            <person name="Kuees U."/>
            <person name="Lindquist E.A."/>
            <person name="Lucas S.M."/>
            <person name="Mago R."/>
            <person name="Mauceli E."/>
            <person name="Morin E."/>
            <person name="Murat C."/>
            <person name="Pangilinan J.L."/>
            <person name="Park R."/>
            <person name="Pearson M."/>
            <person name="Quesneville H."/>
            <person name="Rouhier N."/>
            <person name="Sakthikumar S."/>
            <person name="Salamov A.A."/>
            <person name="Schmutz J."/>
            <person name="Selles B."/>
            <person name="Shapiro H."/>
            <person name="Tanguay P."/>
            <person name="Tuskan G.A."/>
            <person name="Henrissat B."/>
            <person name="Van de Peer Y."/>
            <person name="Rouze P."/>
            <person name="Ellis J.G."/>
            <person name="Dodds P.N."/>
            <person name="Schein J.E."/>
            <person name="Zhong S."/>
            <person name="Hamelin R.C."/>
            <person name="Grigoriev I.V."/>
            <person name="Szabo L.J."/>
            <person name="Martin F."/>
        </authorList>
    </citation>
    <scope>NUCLEOTIDE SEQUENCE [LARGE SCALE GENOMIC DNA]</scope>
    <source>
        <strain evidence="3">CRL 75-36-700-3 / race SCCL</strain>
    </source>
</reference>
<dbReference type="Proteomes" id="UP000008783">
    <property type="component" value="Unassembled WGS sequence"/>
</dbReference>
<feature type="region of interest" description="Disordered" evidence="1">
    <location>
        <begin position="798"/>
        <end position="892"/>
    </location>
</feature>
<dbReference type="OMA" id="WKNEMAM"/>
<feature type="compositionally biased region" description="Low complexity" evidence="1">
    <location>
        <begin position="917"/>
        <end position="928"/>
    </location>
</feature>
<keyword evidence="3" id="KW-1185">Reference proteome</keyword>
<feature type="region of interest" description="Disordered" evidence="1">
    <location>
        <begin position="1"/>
        <end position="70"/>
    </location>
</feature>
<feature type="compositionally biased region" description="Basic and acidic residues" evidence="1">
    <location>
        <begin position="819"/>
        <end position="829"/>
    </location>
</feature>
<feature type="compositionally biased region" description="Acidic residues" evidence="1">
    <location>
        <begin position="143"/>
        <end position="155"/>
    </location>
</feature>
<feature type="compositionally biased region" description="Low complexity" evidence="1">
    <location>
        <begin position="220"/>
        <end position="231"/>
    </location>
</feature>
<feature type="region of interest" description="Disordered" evidence="1">
    <location>
        <begin position="660"/>
        <end position="772"/>
    </location>
</feature>
<dbReference type="HOGENOM" id="CLU_286996_0_0_1"/>
<proteinExistence type="predicted"/>
<gene>
    <name evidence="2" type="ORF">PGTG_05481</name>
</gene>
<feature type="compositionally biased region" description="Basic and acidic residues" evidence="1">
    <location>
        <begin position="839"/>
        <end position="858"/>
    </location>
</feature>